<name>A0A6A5KGG2_9PLEO</name>
<reference evidence="2" key="1">
    <citation type="submission" date="2020-01" db="EMBL/GenBank/DDBJ databases">
        <authorList>
            <consortium name="DOE Joint Genome Institute"/>
            <person name="Haridas S."/>
            <person name="Albert R."/>
            <person name="Binder M."/>
            <person name="Bloem J."/>
            <person name="Labutti K."/>
            <person name="Salamov A."/>
            <person name="Andreopoulos B."/>
            <person name="Baker S.E."/>
            <person name="Barry K."/>
            <person name="Bills G."/>
            <person name="Bluhm B.H."/>
            <person name="Cannon C."/>
            <person name="Castanera R."/>
            <person name="Culley D.E."/>
            <person name="Daum C."/>
            <person name="Ezra D."/>
            <person name="Gonzalez J.B."/>
            <person name="Henrissat B."/>
            <person name="Kuo A."/>
            <person name="Liang C."/>
            <person name="Lipzen A."/>
            <person name="Lutzoni F."/>
            <person name="Magnuson J."/>
            <person name="Mondo S."/>
            <person name="Nolan M."/>
            <person name="Ohm R."/>
            <person name="Pangilinan J."/>
            <person name="Park H.-J."/>
            <person name="Ramirez L."/>
            <person name="Alfaro M."/>
            <person name="Sun H."/>
            <person name="Tritt A."/>
            <person name="Yoshinaga Y."/>
            <person name="Zwiers L.-H."/>
            <person name="Turgeon B.G."/>
            <person name="Goodwin S.B."/>
            <person name="Spatafora J.W."/>
            <person name="Crous P.W."/>
            <person name="Grigoriev I.V."/>
        </authorList>
    </citation>
    <scope>NUCLEOTIDE SEQUENCE</scope>
    <source>
        <strain evidence="2">P77</strain>
    </source>
</reference>
<feature type="region of interest" description="Disordered" evidence="1">
    <location>
        <begin position="104"/>
        <end position="133"/>
    </location>
</feature>
<sequence>MDTTNISNVCIPMHLDAFVLSPPSCGTDLKSKIAPFTQPNYIALRLDGQFLRHDLLDHADFHLAQPATRNPRVANIGAVPPDNLKLHRLGVHLQWSLPKLYRTATASGRESTPTHEGRRDTSESQPDPSQPVFRKIPNRWLITRRLKNLQDAPPGFPEFQSWMVESDVVRNIKTIDPDVDLESDVSPFVSYKGDASDTTTLNAQTEVFLGQKFDLASWPGKGNREYLKPGLTLMSSSNPLFGDYALHNCNVLSMIDNFSYTRDDQDGNPTDEISTYLSKAHCDYFVIGWHHSADADPLNSPMDPEDVANLSTRLSDLFLKLSPEEAGETGKFKDAKDATRSLVHGAIYDVVYDFHDKPERILAEEGAQMFIHPSKKATTGPRDKTQEWIQDEKMEPLSVGTTPLDAMLAFLDAHKDDSDESSVFGPGASALSHNIIQLAQLLYAAADGYDARVQAQDLIAQQNFSRTEGGTNWTYARGDGGNRTGGANDGKPKIPSDNERQSLRELNEKQLQYDICARKLRALRWELFAEWFKFKTEFLPEVGKNEIFQFYREKVNPTLDEIVGTDPPRKASLGLLRFMRALREEIESLKEQVDCKESTKEPFQTRQDPTLCIAGLDSGWPTDVMETLQVRLDEELTDDTSQVGAIFGSSESPVPQHRGLRDTAAKILAECLKESNVKTENGLISLPRITGFQAWGNRNPFVPLFIEWEAMYYHIDKNTWDVQLRPSPVGHPHPQFRYCLGDKLLLSDPEKNSKNQKDRRTLSGRAVVLPQPRFSLQDIVIQVLDSKSPEIPEDLDTEALKKQMQQIKFISAPLSGLANHLLTRCEGAHVKPNVRVQGETVIPLAAADASEINMGIENLALVDSESTLTPYGSLMSFGVDEYPENPFKPVTHGQMLLTKLNIIDKFGQAICLPYSNRRRVRETVPPNAGIYPCLSENLTPDILKASPNATEGTLNTVYPTPPTTEGQWPLCQFMQLTPSINQDARINASFLIRDTISKNTYSPWRETTDYESPIWGWLVINYADNGLQFFLGDGTFYREIRKGGVQGTNVSAKWLPYDPPPMGLEPTDAGTHQLDGLLKMLSPEVDTDGSYLQAFFNMINGAVQNMPFPPSSYAGYANAIVGKPLALVNVGWSIELAEPPIKPQFDSLSKRPEDWKGLLERYTFELKIGDRERNYDGVVGFFHSSNSGSNSSEPQTDWDTLYTYFPPEKPHAKFKELKDEYPLVSPYYIHLDLESTPDITFAMNRKYFITSMLIDPYTPIHGYSPILPQKSISIAPWAIQSSMDKLHAFFHLGPLLHTVDVPPTYEEAAAKKEDGSVQCVRLPVSGQKGTWTWLQPYEQEGEAEDGTARPAQFAEMGVVEDLGAVKWEKAPYTFLEGYLQLMGRLEGNSKV</sequence>
<proteinExistence type="predicted"/>
<evidence type="ECO:0000313" key="2">
    <source>
        <dbReference type="EMBL" id="KAF1834716.1"/>
    </source>
</evidence>
<protein>
    <submittedName>
        <fullName evidence="2">Uncharacterized protein</fullName>
    </submittedName>
</protein>
<evidence type="ECO:0000256" key="1">
    <source>
        <dbReference type="SAM" id="MobiDB-lite"/>
    </source>
</evidence>
<dbReference type="EMBL" id="ML975298">
    <property type="protein sequence ID" value="KAF1834716.1"/>
    <property type="molecule type" value="Genomic_DNA"/>
</dbReference>
<dbReference type="Proteomes" id="UP000800040">
    <property type="component" value="Unassembled WGS sequence"/>
</dbReference>
<feature type="compositionally biased region" description="Basic and acidic residues" evidence="1">
    <location>
        <begin position="112"/>
        <end position="122"/>
    </location>
</feature>
<dbReference type="OrthoDB" id="2992173at2759"/>
<organism evidence="2 3">
    <name type="scientific">Decorospora gaudefroyi</name>
    <dbReference type="NCBI Taxonomy" id="184978"/>
    <lineage>
        <taxon>Eukaryota</taxon>
        <taxon>Fungi</taxon>
        <taxon>Dikarya</taxon>
        <taxon>Ascomycota</taxon>
        <taxon>Pezizomycotina</taxon>
        <taxon>Dothideomycetes</taxon>
        <taxon>Pleosporomycetidae</taxon>
        <taxon>Pleosporales</taxon>
        <taxon>Pleosporineae</taxon>
        <taxon>Pleosporaceae</taxon>
        <taxon>Decorospora</taxon>
    </lineage>
</organism>
<evidence type="ECO:0000313" key="3">
    <source>
        <dbReference type="Proteomes" id="UP000800040"/>
    </source>
</evidence>
<keyword evidence="3" id="KW-1185">Reference proteome</keyword>
<gene>
    <name evidence="2" type="ORF">BDW02DRAFT_325050</name>
</gene>
<feature type="region of interest" description="Disordered" evidence="1">
    <location>
        <begin position="470"/>
        <end position="498"/>
    </location>
</feature>
<accession>A0A6A5KGG2</accession>
<feature type="compositionally biased region" description="Gly residues" evidence="1">
    <location>
        <begin position="478"/>
        <end position="488"/>
    </location>
</feature>